<comment type="subcellular location">
    <subcellularLocation>
        <location evidence="1">Periplasm</location>
    </subcellularLocation>
</comment>
<proteinExistence type="predicted"/>
<accession>A0A937CN83</accession>
<comment type="cofactor">
    <cofactor evidence="8">
        <name>heme</name>
        <dbReference type="ChEBI" id="CHEBI:30413"/>
    </cofactor>
    <text evidence="8">Binds 2 heme groups.</text>
</comment>
<keyword evidence="12" id="KW-1185">Reference proteome</keyword>
<dbReference type="EMBL" id="JAEQNC010000008">
    <property type="protein sequence ID" value="MBL0373491.1"/>
    <property type="molecule type" value="Genomic_DNA"/>
</dbReference>
<evidence type="ECO:0000313" key="12">
    <source>
        <dbReference type="Proteomes" id="UP000633219"/>
    </source>
</evidence>
<evidence type="ECO:0000256" key="6">
    <source>
        <dbReference type="ARBA" id="ARBA00023002"/>
    </source>
</evidence>
<dbReference type="GO" id="GO:0020037">
    <property type="term" value="F:heme binding"/>
    <property type="evidence" value="ECO:0007669"/>
    <property type="project" value="InterPro"/>
</dbReference>
<protein>
    <submittedName>
        <fullName evidence="11">Methylamine utilization protein</fullName>
    </submittedName>
</protein>
<dbReference type="PROSITE" id="PS51007">
    <property type="entry name" value="CYTC"/>
    <property type="match status" value="2"/>
</dbReference>
<evidence type="ECO:0000313" key="11">
    <source>
        <dbReference type="EMBL" id="MBL0373491.1"/>
    </source>
</evidence>
<comment type="caution">
    <text evidence="11">The sequence shown here is derived from an EMBL/GenBank/DDBJ whole genome shotgun (WGS) entry which is preliminary data.</text>
</comment>
<dbReference type="GO" id="GO:0009055">
    <property type="term" value="F:electron transfer activity"/>
    <property type="evidence" value="ECO:0007669"/>
    <property type="project" value="InterPro"/>
</dbReference>
<dbReference type="GO" id="GO:0042597">
    <property type="term" value="C:periplasmic space"/>
    <property type="evidence" value="ECO:0007669"/>
    <property type="project" value="UniProtKB-SubCell"/>
</dbReference>
<reference evidence="11" key="1">
    <citation type="submission" date="2021-01" db="EMBL/GenBank/DDBJ databases">
        <title>Rhizobium sp. strain KVB221 16S ribosomal RNA gene Genome sequencing and assembly.</title>
        <authorList>
            <person name="Kang M."/>
        </authorList>
    </citation>
    <scope>NUCLEOTIDE SEQUENCE</scope>
    <source>
        <strain evidence="11">KVB221</strain>
    </source>
</reference>
<dbReference type="AlphaFoldDB" id="A0A937CN83"/>
<evidence type="ECO:0000256" key="9">
    <source>
        <dbReference type="PIRSR" id="PIRSR000294-2"/>
    </source>
</evidence>
<keyword evidence="6" id="KW-0560">Oxidoreductase</keyword>
<feature type="domain" description="Cytochrome c" evidence="10">
    <location>
        <begin position="81"/>
        <end position="192"/>
    </location>
</feature>
<evidence type="ECO:0000256" key="8">
    <source>
        <dbReference type="PIRSR" id="PIRSR000294-1"/>
    </source>
</evidence>
<dbReference type="InterPro" id="IPR036909">
    <property type="entry name" value="Cyt_c-like_dom_sf"/>
</dbReference>
<evidence type="ECO:0000256" key="2">
    <source>
        <dbReference type="ARBA" id="ARBA00022617"/>
    </source>
</evidence>
<dbReference type="Gene3D" id="1.10.760.10">
    <property type="entry name" value="Cytochrome c-like domain"/>
    <property type="match status" value="2"/>
</dbReference>
<feature type="binding site" description="covalent" evidence="8">
    <location>
        <position position="103"/>
    </location>
    <ligand>
        <name>heme c</name>
        <dbReference type="ChEBI" id="CHEBI:61717"/>
        <label>1</label>
    </ligand>
</feature>
<dbReference type="InterPro" id="IPR009056">
    <property type="entry name" value="Cyt_c-like_dom"/>
</dbReference>
<dbReference type="InterPro" id="IPR051395">
    <property type="entry name" value="Cytochrome_c_Peroxidase/MauG"/>
</dbReference>
<gene>
    <name evidence="11" type="ORF">JJB09_15780</name>
</gene>
<dbReference type="SUPFAM" id="SSF46626">
    <property type="entry name" value="Cytochrome c"/>
    <property type="match status" value="2"/>
</dbReference>
<dbReference type="Proteomes" id="UP000633219">
    <property type="component" value="Unassembled WGS sequence"/>
</dbReference>
<keyword evidence="7 9" id="KW-0408">Iron</keyword>
<keyword evidence="2 8" id="KW-0349">Heme</keyword>
<dbReference type="InterPro" id="IPR026259">
    <property type="entry name" value="MauG/Cytc_peroxidase"/>
</dbReference>
<dbReference type="PANTHER" id="PTHR30600">
    <property type="entry name" value="CYTOCHROME C PEROXIDASE-RELATED"/>
    <property type="match status" value="1"/>
</dbReference>
<dbReference type="PANTHER" id="PTHR30600:SF10">
    <property type="entry name" value="BLL6722 PROTEIN"/>
    <property type="match status" value="1"/>
</dbReference>
<comment type="PTM">
    <text evidence="8">Binds 2 heme groups per subunit.</text>
</comment>
<dbReference type="Pfam" id="PF03150">
    <property type="entry name" value="CCP_MauG"/>
    <property type="match status" value="1"/>
</dbReference>
<dbReference type="PIRSF" id="PIRSF000294">
    <property type="entry name" value="Cytochrome-c_peroxidase"/>
    <property type="match status" value="1"/>
</dbReference>
<keyword evidence="4" id="KW-0732">Signal</keyword>
<dbReference type="InterPro" id="IPR004852">
    <property type="entry name" value="Di-haem_cyt_c_peroxidsae"/>
</dbReference>
<evidence type="ECO:0000256" key="7">
    <source>
        <dbReference type="ARBA" id="ARBA00023004"/>
    </source>
</evidence>
<evidence type="ECO:0000256" key="1">
    <source>
        <dbReference type="ARBA" id="ARBA00004418"/>
    </source>
</evidence>
<dbReference type="GO" id="GO:0004130">
    <property type="term" value="F:cytochrome-c peroxidase activity"/>
    <property type="evidence" value="ECO:0007669"/>
    <property type="project" value="TreeGrafter"/>
</dbReference>
<feature type="binding site" description="axial binding residue" evidence="9">
    <location>
        <position position="107"/>
    </location>
    <ligand>
        <name>heme c</name>
        <dbReference type="ChEBI" id="CHEBI:61717"/>
        <label>1</label>
    </ligand>
    <ligandPart>
        <name>Fe</name>
        <dbReference type="ChEBI" id="CHEBI:18248"/>
    </ligandPart>
</feature>
<keyword evidence="3 9" id="KW-0479">Metal-binding</keyword>
<dbReference type="GO" id="GO:0046872">
    <property type="term" value="F:metal ion binding"/>
    <property type="evidence" value="ECO:0007669"/>
    <property type="project" value="UniProtKB-KW"/>
</dbReference>
<feature type="binding site" description="axial binding residue" evidence="9">
    <location>
        <position position="285"/>
    </location>
    <ligand>
        <name>heme c</name>
        <dbReference type="ChEBI" id="CHEBI:61717"/>
        <label>2</label>
    </ligand>
    <ligandPart>
        <name>Fe</name>
        <dbReference type="ChEBI" id="CHEBI:18248"/>
    </ligandPart>
</feature>
<evidence type="ECO:0000259" key="10">
    <source>
        <dbReference type="PROSITE" id="PS51007"/>
    </source>
</evidence>
<evidence type="ECO:0000256" key="5">
    <source>
        <dbReference type="ARBA" id="ARBA00022764"/>
    </source>
</evidence>
<feature type="binding site" description="covalent" evidence="8">
    <location>
        <position position="284"/>
    </location>
    <ligand>
        <name>heme c</name>
        <dbReference type="ChEBI" id="CHEBI:61717"/>
        <label>2</label>
    </ligand>
</feature>
<evidence type="ECO:0000256" key="3">
    <source>
        <dbReference type="ARBA" id="ARBA00022723"/>
    </source>
</evidence>
<organism evidence="11 12">
    <name type="scientific">Rhizobium setariae</name>
    <dbReference type="NCBI Taxonomy" id="2801340"/>
    <lineage>
        <taxon>Bacteria</taxon>
        <taxon>Pseudomonadati</taxon>
        <taxon>Pseudomonadota</taxon>
        <taxon>Alphaproteobacteria</taxon>
        <taxon>Hyphomicrobiales</taxon>
        <taxon>Rhizobiaceae</taxon>
        <taxon>Rhizobium/Agrobacterium group</taxon>
        <taxon>Rhizobium</taxon>
    </lineage>
</organism>
<feature type="binding site" description="covalent" evidence="8">
    <location>
        <position position="106"/>
    </location>
    <ligand>
        <name>heme c</name>
        <dbReference type="ChEBI" id="CHEBI:61717"/>
        <label>1</label>
    </ligand>
</feature>
<feature type="domain" description="Cytochrome c" evidence="10">
    <location>
        <begin position="266"/>
        <end position="419"/>
    </location>
</feature>
<name>A0A937CN83_9HYPH</name>
<sequence>MGRPVSIRLHSILYFRGAAMRKIVLALSLLAVSIHAHSADFLMASGVSWSEEEIALARSLSLDALPPIPEDPSNRVADDPRAIELGRALFHDTRLSSNGKVACATCHLPNRQFQDDRPLAHGVGETSRRTMPIAGMAYSPFLFWDGRKDSLWAQALGPLESAVEHGGNRTMFAHLISAYYRDSYEALFGALPDMVSLPADAGPIAEAKSASAWQELDEADQESVNAVFANIGKAIAAYERTITPPRTRFDDWIASPAFPAPGSLNKEEIEGLRVFVGKGRCVTCHNGPLFTDNYFHNTGVSEPKGQAQDRGRATGARLLGEDMFNCLGRYSDAEPDQCTELRFLVTEDRSMIGAFKTPSLRGVAGRPPYMHAGQIENLSDVVDHYVAAKEAPVGHSELRALSLDAQDRADLIAFLRSLEEVR</sequence>
<feature type="binding site" description="covalent" evidence="8">
    <location>
        <position position="281"/>
    </location>
    <ligand>
        <name>heme c</name>
        <dbReference type="ChEBI" id="CHEBI:61717"/>
        <label>2</label>
    </ligand>
</feature>
<evidence type="ECO:0000256" key="4">
    <source>
        <dbReference type="ARBA" id="ARBA00022729"/>
    </source>
</evidence>
<keyword evidence="5" id="KW-0574">Periplasm</keyword>
<feature type="binding site" description="axial binding residue" evidence="9">
    <location>
        <position position="121"/>
    </location>
    <ligand>
        <name>heme c</name>
        <dbReference type="ChEBI" id="CHEBI:61717"/>
        <label>1</label>
    </ligand>
    <ligandPart>
        <name>Fe</name>
        <dbReference type="ChEBI" id="CHEBI:18248"/>
    </ligandPart>
</feature>